<protein>
    <submittedName>
        <fullName evidence="1">Uncharacterized protein</fullName>
    </submittedName>
</protein>
<accession>A0ABW3MM82</accession>
<organism evidence="1 2">
    <name type="scientific">Kibdelosporangium lantanae</name>
    <dbReference type="NCBI Taxonomy" id="1497396"/>
    <lineage>
        <taxon>Bacteria</taxon>
        <taxon>Bacillati</taxon>
        <taxon>Actinomycetota</taxon>
        <taxon>Actinomycetes</taxon>
        <taxon>Pseudonocardiales</taxon>
        <taxon>Pseudonocardiaceae</taxon>
        <taxon>Kibdelosporangium</taxon>
    </lineage>
</organism>
<evidence type="ECO:0000313" key="2">
    <source>
        <dbReference type="Proteomes" id="UP001597045"/>
    </source>
</evidence>
<name>A0ABW3MM82_9PSEU</name>
<comment type="caution">
    <text evidence="1">The sequence shown here is derived from an EMBL/GenBank/DDBJ whole genome shotgun (WGS) entry which is preliminary data.</text>
</comment>
<dbReference type="EMBL" id="JBHTIS010003529">
    <property type="protein sequence ID" value="MFD1051357.1"/>
    <property type="molecule type" value="Genomic_DNA"/>
</dbReference>
<sequence length="71" mass="7357">AVGVAPLTQVGTVGCTEAFNVIDEYYRDAPTKSEGTAHALTIQGWKCLADTGAEGSGTIGCEKNGLAFHTR</sequence>
<keyword evidence="2" id="KW-1185">Reference proteome</keyword>
<proteinExistence type="predicted"/>
<reference evidence="2" key="1">
    <citation type="journal article" date="2019" name="Int. J. Syst. Evol. Microbiol.">
        <title>The Global Catalogue of Microorganisms (GCM) 10K type strain sequencing project: providing services to taxonomists for standard genome sequencing and annotation.</title>
        <authorList>
            <consortium name="The Broad Institute Genomics Platform"/>
            <consortium name="The Broad Institute Genome Sequencing Center for Infectious Disease"/>
            <person name="Wu L."/>
            <person name="Ma J."/>
        </authorList>
    </citation>
    <scope>NUCLEOTIDE SEQUENCE [LARGE SCALE GENOMIC DNA]</scope>
    <source>
        <strain evidence="2">JCM 31486</strain>
    </source>
</reference>
<dbReference type="Proteomes" id="UP001597045">
    <property type="component" value="Unassembled WGS sequence"/>
</dbReference>
<feature type="non-terminal residue" evidence="1">
    <location>
        <position position="1"/>
    </location>
</feature>
<evidence type="ECO:0000313" key="1">
    <source>
        <dbReference type="EMBL" id="MFD1051357.1"/>
    </source>
</evidence>
<gene>
    <name evidence="1" type="ORF">ACFQ1S_40355</name>
</gene>